<sequence>MDKFAHIIGDKVGDMVEGAVKNALGVEDKKKDKKKGGGLSIFGGGKGEKKEEKGGIFSFGHDDKKKNKEEDKGFFSKILDKADDKDKGMQKKTGFQGLFAEGEEGAAMGGEEGAEAGGNPGQTVAVTDRDLFDDLLDVAAETTNN</sequence>
<accession>A0ABV0SRH9</accession>
<feature type="region of interest" description="Disordered" evidence="1">
    <location>
        <begin position="104"/>
        <end position="125"/>
    </location>
</feature>
<dbReference type="Proteomes" id="UP001482620">
    <property type="component" value="Unassembled WGS sequence"/>
</dbReference>
<comment type="caution">
    <text evidence="2">The sequence shown here is derived from an EMBL/GenBank/DDBJ whole genome shotgun (WGS) entry which is preliminary data.</text>
</comment>
<evidence type="ECO:0000313" key="2">
    <source>
        <dbReference type="EMBL" id="MEQ2222283.1"/>
    </source>
</evidence>
<proteinExistence type="predicted"/>
<organism evidence="2 3">
    <name type="scientific">Ilyodon furcidens</name>
    <name type="common">goldbreast splitfin</name>
    <dbReference type="NCBI Taxonomy" id="33524"/>
    <lineage>
        <taxon>Eukaryota</taxon>
        <taxon>Metazoa</taxon>
        <taxon>Chordata</taxon>
        <taxon>Craniata</taxon>
        <taxon>Vertebrata</taxon>
        <taxon>Euteleostomi</taxon>
        <taxon>Actinopterygii</taxon>
        <taxon>Neopterygii</taxon>
        <taxon>Teleostei</taxon>
        <taxon>Neoteleostei</taxon>
        <taxon>Acanthomorphata</taxon>
        <taxon>Ovalentaria</taxon>
        <taxon>Atherinomorphae</taxon>
        <taxon>Cyprinodontiformes</taxon>
        <taxon>Goodeidae</taxon>
        <taxon>Ilyodon</taxon>
    </lineage>
</organism>
<reference evidence="2 3" key="1">
    <citation type="submission" date="2021-06" db="EMBL/GenBank/DDBJ databases">
        <authorList>
            <person name="Palmer J.M."/>
        </authorList>
    </citation>
    <scope>NUCLEOTIDE SEQUENCE [LARGE SCALE GENOMIC DNA]</scope>
    <source>
        <strain evidence="3">if_2019</strain>
        <tissue evidence="2">Muscle</tissue>
    </source>
</reference>
<dbReference type="EMBL" id="JAHRIQ010002914">
    <property type="protein sequence ID" value="MEQ2222283.1"/>
    <property type="molecule type" value="Genomic_DNA"/>
</dbReference>
<protein>
    <submittedName>
        <fullName evidence="2">Uncharacterized protein</fullName>
    </submittedName>
</protein>
<keyword evidence="3" id="KW-1185">Reference proteome</keyword>
<feature type="compositionally biased region" description="Basic and acidic residues" evidence="1">
    <location>
        <begin position="46"/>
        <end position="70"/>
    </location>
</feature>
<feature type="compositionally biased region" description="Gly residues" evidence="1">
    <location>
        <begin position="107"/>
        <end position="120"/>
    </location>
</feature>
<evidence type="ECO:0000313" key="3">
    <source>
        <dbReference type="Proteomes" id="UP001482620"/>
    </source>
</evidence>
<evidence type="ECO:0000256" key="1">
    <source>
        <dbReference type="SAM" id="MobiDB-lite"/>
    </source>
</evidence>
<feature type="region of interest" description="Disordered" evidence="1">
    <location>
        <begin position="26"/>
        <end position="70"/>
    </location>
</feature>
<name>A0ABV0SRH9_9TELE</name>
<gene>
    <name evidence="2" type="ORF">ILYODFUR_024532</name>
</gene>